<evidence type="ECO:0000313" key="9">
    <source>
        <dbReference type="Proteomes" id="UP001318860"/>
    </source>
</evidence>
<evidence type="ECO:0000256" key="2">
    <source>
        <dbReference type="ARBA" id="ARBA00004721"/>
    </source>
</evidence>
<name>A0ABR0VL95_REHGL</name>
<dbReference type="InterPro" id="IPR008930">
    <property type="entry name" value="Terpenoid_cyclase/PrenylTrfase"/>
</dbReference>
<dbReference type="EMBL" id="JABTTQ020001125">
    <property type="protein sequence ID" value="KAK6134936.1"/>
    <property type="molecule type" value="Genomic_DNA"/>
</dbReference>
<proteinExistence type="inferred from homology"/>
<dbReference type="InterPro" id="IPR050148">
    <property type="entry name" value="Terpene_synthase-like"/>
</dbReference>
<dbReference type="InterPro" id="IPR005630">
    <property type="entry name" value="Terpene_synthase_metal-bd"/>
</dbReference>
<dbReference type="Gene3D" id="1.50.10.130">
    <property type="entry name" value="Terpene synthase, N-terminal domain"/>
    <property type="match status" value="1"/>
</dbReference>
<evidence type="ECO:0000256" key="3">
    <source>
        <dbReference type="ARBA" id="ARBA00006333"/>
    </source>
</evidence>
<comment type="caution">
    <text evidence="8">The sequence shown here is derived from an EMBL/GenBank/DDBJ whole genome shotgun (WGS) entry which is preliminary data.</text>
</comment>
<evidence type="ECO:0000256" key="1">
    <source>
        <dbReference type="ARBA" id="ARBA00001946"/>
    </source>
</evidence>
<dbReference type="PANTHER" id="PTHR31225">
    <property type="entry name" value="OS04G0344100 PROTEIN-RELATED"/>
    <property type="match status" value="1"/>
</dbReference>
<evidence type="ECO:0000259" key="6">
    <source>
        <dbReference type="Pfam" id="PF01397"/>
    </source>
</evidence>
<dbReference type="CDD" id="cd00684">
    <property type="entry name" value="Terpene_cyclase_plant_C1"/>
    <property type="match status" value="1"/>
</dbReference>
<dbReference type="InterPro" id="IPR044814">
    <property type="entry name" value="Terpene_cyclase_plant_C1"/>
</dbReference>
<evidence type="ECO:0000256" key="5">
    <source>
        <dbReference type="ARBA" id="ARBA00023239"/>
    </source>
</evidence>
<gene>
    <name evidence="8" type="ORF">DH2020_031314</name>
</gene>
<dbReference type="InterPro" id="IPR034741">
    <property type="entry name" value="Terpene_cyclase-like_1_C"/>
</dbReference>
<comment type="pathway">
    <text evidence="2">Secondary metabolite biosynthesis; terpenoid biosynthesis.</text>
</comment>
<reference evidence="8 9" key="1">
    <citation type="journal article" date="2021" name="Comput. Struct. Biotechnol. J.">
        <title>De novo genome assembly of the potent medicinal plant Rehmannia glutinosa using nanopore technology.</title>
        <authorList>
            <person name="Ma L."/>
            <person name="Dong C."/>
            <person name="Song C."/>
            <person name="Wang X."/>
            <person name="Zheng X."/>
            <person name="Niu Y."/>
            <person name="Chen S."/>
            <person name="Feng W."/>
        </authorList>
    </citation>
    <scope>NUCLEOTIDE SEQUENCE [LARGE SCALE GENOMIC DNA]</scope>
    <source>
        <strain evidence="8">DH-2019</strain>
    </source>
</reference>
<keyword evidence="4" id="KW-0479">Metal-binding</keyword>
<accession>A0ABR0VL95</accession>
<keyword evidence="9" id="KW-1185">Reference proteome</keyword>
<dbReference type="Gene3D" id="1.10.600.10">
    <property type="entry name" value="Farnesyl Diphosphate Synthase"/>
    <property type="match status" value="1"/>
</dbReference>
<dbReference type="Proteomes" id="UP001318860">
    <property type="component" value="Unassembled WGS sequence"/>
</dbReference>
<dbReference type="SFLD" id="SFLDG01019">
    <property type="entry name" value="Terpene_Cyclase_Like_1_C_Termi"/>
    <property type="match status" value="1"/>
</dbReference>
<protein>
    <submittedName>
        <fullName evidence="8">Uncharacterized protein</fullName>
    </submittedName>
</protein>
<dbReference type="SFLD" id="SFLDS00005">
    <property type="entry name" value="Isoprenoid_Synthase_Type_I"/>
    <property type="match status" value="1"/>
</dbReference>
<dbReference type="SUPFAM" id="SSF48239">
    <property type="entry name" value="Terpenoid cyclases/Protein prenyltransferases"/>
    <property type="match status" value="1"/>
</dbReference>
<organism evidence="8 9">
    <name type="scientific">Rehmannia glutinosa</name>
    <name type="common">Chinese foxglove</name>
    <dbReference type="NCBI Taxonomy" id="99300"/>
    <lineage>
        <taxon>Eukaryota</taxon>
        <taxon>Viridiplantae</taxon>
        <taxon>Streptophyta</taxon>
        <taxon>Embryophyta</taxon>
        <taxon>Tracheophyta</taxon>
        <taxon>Spermatophyta</taxon>
        <taxon>Magnoliopsida</taxon>
        <taxon>eudicotyledons</taxon>
        <taxon>Gunneridae</taxon>
        <taxon>Pentapetalae</taxon>
        <taxon>asterids</taxon>
        <taxon>lamiids</taxon>
        <taxon>Lamiales</taxon>
        <taxon>Orobanchaceae</taxon>
        <taxon>Rehmannieae</taxon>
        <taxon>Rehmannia</taxon>
    </lineage>
</organism>
<dbReference type="InterPro" id="IPR001906">
    <property type="entry name" value="Terpene_synth_N"/>
</dbReference>
<comment type="similarity">
    <text evidence="3">Belongs to the terpene synthase family.</text>
</comment>
<evidence type="ECO:0000256" key="4">
    <source>
        <dbReference type="ARBA" id="ARBA00022723"/>
    </source>
</evidence>
<keyword evidence="5" id="KW-0456">Lyase</keyword>
<evidence type="ECO:0000259" key="7">
    <source>
        <dbReference type="Pfam" id="PF03936"/>
    </source>
</evidence>
<feature type="domain" description="Terpene synthase metal-binding" evidence="7">
    <location>
        <begin position="265"/>
        <end position="509"/>
    </location>
</feature>
<dbReference type="Pfam" id="PF01397">
    <property type="entry name" value="Terpene_synth"/>
    <property type="match status" value="1"/>
</dbReference>
<dbReference type="Pfam" id="PF03936">
    <property type="entry name" value="Terpene_synth_C"/>
    <property type="match status" value="1"/>
</dbReference>
<dbReference type="InterPro" id="IPR008949">
    <property type="entry name" value="Isoprenoid_synthase_dom_sf"/>
</dbReference>
<evidence type="ECO:0000313" key="8">
    <source>
        <dbReference type="EMBL" id="KAK6134936.1"/>
    </source>
</evidence>
<dbReference type="SUPFAM" id="SSF48576">
    <property type="entry name" value="Terpenoid synthases"/>
    <property type="match status" value="1"/>
</dbReference>
<feature type="domain" description="Terpene synthase N-terminal" evidence="6">
    <location>
        <begin position="31"/>
        <end position="208"/>
    </location>
</feature>
<sequence>MAMNPSAPSISTKNNVSLEDVRRSVTYHPTIWGDYFLAYTSEVTEISAAEVEELERQKEIVRKLLTQTPNDSLQKMELVDAIERLGVGYHFVKEIDTSLRNIQDINYPKYNNKDSDDLYIVALRFRLLRQHGYYLPCDVFDKFIDHQGNFKESLANNVEGMLSLYEASHFGVDGEQILDKALQFSSSRLQSLLHQMSKSFSTKVNEALKSPIHKSVTRLAARKFISMYQENDSHNEMLLNFAKLDFNILQKIHQKELSDITRWWKALDFANKLPFARDRMVECYFWILALYFEPHLGIARRILTKVIAIASVFDDIYDIYGTLDDLQLFTNTIQSWDANALEQLPPYMRICYKALLEIYDEMENEMEKVGTPYCVQYAKKEMKKLVSAYMEEAKWFYNKYTPTMEEYMKVAVVSSGYVMLSTTSLVGMGDLVTKEDFDWFSREPLLVRASATIARLMDDMVGYGVRPMRELEMFETKLSAVQCYMNQYGASEMEAFAEFQEQVKKAWKDINQECLQKTTVSFSILMNVVNLARAINLLYMDEDGYTNPKAKVKDYIKCVLIEPVTI</sequence>
<dbReference type="PANTHER" id="PTHR31225:SF221">
    <property type="entry name" value="(-)-GERMACRENE D SYNTHASE"/>
    <property type="match status" value="1"/>
</dbReference>
<dbReference type="InterPro" id="IPR036965">
    <property type="entry name" value="Terpene_synth_N_sf"/>
</dbReference>
<comment type="cofactor">
    <cofactor evidence="1">
        <name>Mg(2+)</name>
        <dbReference type="ChEBI" id="CHEBI:18420"/>
    </cofactor>
</comment>